<name>A0ABQ8JKM8_DERPT</name>
<dbReference type="EMBL" id="NJHN03000033">
    <property type="protein sequence ID" value="KAH9423170.1"/>
    <property type="molecule type" value="Genomic_DNA"/>
</dbReference>
<comment type="caution">
    <text evidence="1">The sequence shown here is derived from an EMBL/GenBank/DDBJ whole genome shotgun (WGS) entry which is preliminary data.</text>
</comment>
<keyword evidence="2" id="KW-1185">Reference proteome</keyword>
<evidence type="ECO:0000313" key="2">
    <source>
        <dbReference type="Proteomes" id="UP000887458"/>
    </source>
</evidence>
<proteinExistence type="predicted"/>
<protein>
    <submittedName>
        <fullName evidence="1">Uncharacterized protein</fullName>
    </submittedName>
</protein>
<sequence>MGFLVSLNKTLKINLTITMILEKFSDKIKETEIKILSIYQILWLIEMSLQKITVTTFLD</sequence>
<reference evidence="1 2" key="2">
    <citation type="journal article" date="2022" name="Mol. Biol. Evol.">
        <title>Comparative Genomics Reveals Insights into the Divergent Evolution of Astigmatic Mites and Household Pest Adaptations.</title>
        <authorList>
            <person name="Xiong Q."/>
            <person name="Wan A.T."/>
            <person name="Liu X."/>
            <person name="Fung C.S."/>
            <person name="Xiao X."/>
            <person name="Malainual N."/>
            <person name="Hou J."/>
            <person name="Wang L."/>
            <person name="Wang M."/>
            <person name="Yang K.Y."/>
            <person name="Cui Y."/>
            <person name="Leung E.L."/>
            <person name="Nong W."/>
            <person name="Shin S.K."/>
            <person name="Au S.W."/>
            <person name="Jeong K.Y."/>
            <person name="Chew F.T."/>
            <person name="Hui J.H."/>
            <person name="Leung T.F."/>
            <person name="Tungtrongchitr A."/>
            <person name="Zhong N."/>
            <person name="Liu Z."/>
            <person name="Tsui S.K."/>
        </authorList>
    </citation>
    <scope>NUCLEOTIDE SEQUENCE [LARGE SCALE GENOMIC DNA]</scope>
    <source>
        <strain evidence="1">Derp</strain>
    </source>
</reference>
<accession>A0ABQ8JKM8</accession>
<reference evidence="1 2" key="1">
    <citation type="journal article" date="2018" name="J. Allergy Clin. Immunol.">
        <title>High-quality assembly of Dermatophagoides pteronyssinus genome and transcriptome reveals a wide range of novel allergens.</title>
        <authorList>
            <person name="Liu X.Y."/>
            <person name="Yang K.Y."/>
            <person name="Wang M.Q."/>
            <person name="Kwok J.S."/>
            <person name="Zeng X."/>
            <person name="Yang Z."/>
            <person name="Xiao X.J."/>
            <person name="Lau C.P."/>
            <person name="Li Y."/>
            <person name="Huang Z.M."/>
            <person name="Ba J.G."/>
            <person name="Yim A.K."/>
            <person name="Ouyang C.Y."/>
            <person name="Ngai S.M."/>
            <person name="Chan T.F."/>
            <person name="Leung E.L."/>
            <person name="Liu L."/>
            <person name="Liu Z.G."/>
            <person name="Tsui S.K."/>
        </authorList>
    </citation>
    <scope>NUCLEOTIDE SEQUENCE [LARGE SCALE GENOMIC DNA]</scope>
    <source>
        <strain evidence="1">Derp</strain>
    </source>
</reference>
<organism evidence="1 2">
    <name type="scientific">Dermatophagoides pteronyssinus</name>
    <name type="common">European house dust mite</name>
    <dbReference type="NCBI Taxonomy" id="6956"/>
    <lineage>
        <taxon>Eukaryota</taxon>
        <taxon>Metazoa</taxon>
        <taxon>Ecdysozoa</taxon>
        <taxon>Arthropoda</taxon>
        <taxon>Chelicerata</taxon>
        <taxon>Arachnida</taxon>
        <taxon>Acari</taxon>
        <taxon>Acariformes</taxon>
        <taxon>Sarcoptiformes</taxon>
        <taxon>Astigmata</taxon>
        <taxon>Psoroptidia</taxon>
        <taxon>Analgoidea</taxon>
        <taxon>Pyroglyphidae</taxon>
        <taxon>Dermatophagoidinae</taxon>
        <taxon>Dermatophagoides</taxon>
    </lineage>
</organism>
<dbReference type="Proteomes" id="UP000887458">
    <property type="component" value="Unassembled WGS sequence"/>
</dbReference>
<evidence type="ECO:0000313" key="1">
    <source>
        <dbReference type="EMBL" id="KAH9423170.1"/>
    </source>
</evidence>
<gene>
    <name evidence="1" type="ORF">DERP_015262</name>
</gene>